<comment type="caution">
    <text evidence="3">The sequence shown here is derived from an EMBL/GenBank/DDBJ whole genome shotgun (WGS) entry which is preliminary data.</text>
</comment>
<feature type="domain" description="Transposase IS66 central" evidence="1">
    <location>
        <begin position="107"/>
        <end position="383"/>
    </location>
</feature>
<dbReference type="InterPro" id="IPR024474">
    <property type="entry name" value="Znf_dom_IS66"/>
</dbReference>
<dbReference type="PANTHER" id="PTHR33678:SF1">
    <property type="entry name" value="BLL1576 PROTEIN"/>
    <property type="match status" value="1"/>
</dbReference>
<evidence type="ECO:0008006" key="5">
    <source>
        <dbReference type="Google" id="ProtNLM"/>
    </source>
</evidence>
<evidence type="ECO:0000259" key="2">
    <source>
        <dbReference type="Pfam" id="PF13005"/>
    </source>
</evidence>
<dbReference type="AlphaFoldDB" id="A0A922T4P3"/>
<accession>A0A922T4P3</accession>
<proteinExistence type="predicted"/>
<dbReference type="Pfam" id="PF03050">
    <property type="entry name" value="DDE_Tnp_IS66"/>
    <property type="match status" value="1"/>
</dbReference>
<evidence type="ECO:0000313" key="4">
    <source>
        <dbReference type="Proteomes" id="UP000028704"/>
    </source>
</evidence>
<dbReference type="PANTHER" id="PTHR33678">
    <property type="entry name" value="BLL1576 PROTEIN"/>
    <property type="match status" value="1"/>
</dbReference>
<dbReference type="Proteomes" id="UP000028704">
    <property type="component" value="Unassembled WGS sequence"/>
</dbReference>
<dbReference type="EMBL" id="AWEX01000107">
    <property type="protein sequence ID" value="KED03522.1"/>
    <property type="molecule type" value="Genomic_DNA"/>
</dbReference>
<reference evidence="3 4" key="1">
    <citation type="journal article" date="2014" name="Int. J. Syst. Evol. Microbiol.">
        <title>Phylogenomics and the dynamic genome evolution of the genus Streptococcus.</title>
        <authorList>
            <consortium name="The Broad Institute Genome Sequencing Platform"/>
            <person name="Richards V.P."/>
            <person name="Palmer S.R."/>
            <person name="Pavinski Bitar P.D."/>
            <person name="Qin X."/>
            <person name="Weinstock G.M."/>
            <person name="Highlander S.K."/>
            <person name="Town C.D."/>
            <person name="Burne R.A."/>
            <person name="Stanhope M.J."/>
        </authorList>
    </citation>
    <scope>NUCLEOTIDE SEQUENCE [LARGE SCALE GENOMIC DNA]</scope>
    <source>
        <strain evidence="3 4">CECT 5772</strain>
    </source>
</reference>
<dbReference type="Pfam" id="PF13005">
    <property type="entry name" value="zf-IS66"/>
    <property type="match status" value="1"/>
</dbReference>
<gene>
    <name evidence="3" type="ORF">CECT5772_10312</name>
</gene>
<evidence type="ECO:0000313" key="3">
    <source>
        <dbReference type="EMBL" id="KED03522.1"/>
    </source>
</evidence>
<dbReference type="NCBIfam" id="NF033517">
    <property type="entry name" value="transpos_IS66"/>
    <property type="match status" value="1"/>
</dbReference>
<feature type="domain" description="Transposase IS66 zinc-finger binding" evidence="2">
    <location>
        <begin position="42"/>
        <end position="85"/>
    </location>
</feature>
<organism evidence="3 4">
    <name type="scientific">Streptococcus equi subsp. ruminatorum CECT 5772</name>
    <dbReference type="NCBI Taxonomy" id="1051981"/>
    <lineage>
        <taxon>Bacteria</taxon>
        <taxon>Bacillati</taxon>
        <taxon>Bacillota</taxon>
        <taxon>Bacilli</taxon>
        <taxon>Lactobacillales</taxon>
        <taxon>Streptococcaceae</taxon>
        <taxon>Streptococcus</taxon>
    </lineage>
</organism>
<dbReference type="InterPro" id="IPR052344">
    <property type="entry name" value="Transposase-related"/>
</dbReference>
<dbReference type="InterPro" id="IPR004291">
    <property type="entry name" value="Transposase_IS66_central"/>
</dbReference>
<name>A0A922T4P3_9STRE</name>
<evidence type="ECO:0000259" key="1">
    <source>
        <dbReference type="Pfam" id="PF03050"/>
    </source>
</evidence>
<protein>
    <recommendedName>
        <fullName evidence="5">Transposase</fullName>
    </recommendedName>
</protein>
<sequence>MTYPVEMETITYKRKKAKGVRQAVLSQFTPEIVHHELQGQDSLCPDCQGPLKEIGSTVQRQELIFIPVQLKRVDHVQHAYKCQACSQKNLSDKIVKAPVPKAPLAHSLGSASIIAHTIHQKFNLKVPNYRQEEDWNKLGLPISRKEIANWHIRSSQYYFEPIYNLLREKLLEQPILHADETSYKVLESDSQLTYYWTFLSGKHEDQGITLYHHDKRRSGLVVQEVLGDYEGYVHCDMWSAYRQLPNARLVGCWAHVRRKFFEATPKKADTASLGAKGLAYCDQLFSLEREWEGLSAEERLYNRQAELAPLMDEFFDWCRKQAVLPGSKLGTALEYSLKYESTFRTILSDRHLVLSNNIAERAIKVLVMGRKNWLFSQSFEGAKSTAVILSLLETAKRHGLDSEKYMTYLVSV</sequence>